<dbReference type="SUPFAM" id="SSF54862">
    <property type="entry name" value="4Fe-4S ferredoxins"/>
    <property type="match status" value="1"/>
</dbReference>
<proteinExistence type="predicted"/>
<keyword evidence="5" id="KW-0560">Oxidoreductase</keyword>
<dbReference type="EMBL" id="BMXA01000002">
    <property type="protein sequence ID" value="GHA06881.1"/>
    <property type="molecule type" value="Genomic_DNA"/>
</dbReference>
<dbReference type="AlphaFoldDB" id="A0A918RNJ5"/>
<organism evidence="16 17">
    <name type="scientific">Arenicella chitinivorans</name>
    <dbReference type="NCBI Taxonomy" id="1329800"/>
    <lineage>
        <taxon>Bacteria</taxon>
        <taxon>Pseudomonadati</taxon>
        <taxon>Pseudomonadota</taxon>
        <taxon>Gammaproteobacteria</taxon>
        <taxon>Arenicellales</taxon>
        <taxon>Arenicellaceae</taxon>
        <taxon>Arenicella</taxon>
    </lineage>
</organism>
<dbReference type="Pfam" id="PF07992">
    <property type="entry name" value="Pyr_redox_2"/>
    <property type="match status" value="1"/>
</dbReference>
<evidence type="ECO:0000256" key="5">
    <source>
        <dbReference type="ARBA" id="ARBA00023002"/>
    </source>
</evidence>
<gene>
    <name evidence="16" type="ORF">GCM10008090_15710</name>
</gene>
<reference evidence="16" key="1">
    <citation type="journal article" date="2014" name="Int. J. Syst. Evol. Microbiol.">
        <title>Complete genome sequence of Corynebacterium casei LMG S-19264T (=DSM 44701T), isolated from a smear-ripened cheese.</title>
        <authorList>
            <consortium name="US DOE Joint Genome Institute (JGI-PGF)"/>
            <person name="Walter F."/>
            <person name="Albersmeier A."/>
            <person name="Kalinowski J."/>
            <person name="Ruckert C."/>
        </authorList>
    </citation>
    <scope>NUCLEOTIDE SEQUENCE</scope>
    <source>
        <strain evidence="16">KCTC 12711</strain>
    </source>
</reference>
<comment type="cofactor">
    <cofactor evidence="1">
        <name>FMN</name>
        <dbReference type="ChEBI" id="CHEBI:58210"/>
    </cofactor>
</comment>
<evidence type="ECO:0000256" key="2">
    <source>
        <dbReference type="ARBA" id="ARBA00022630"/>
    </source>
</evidence>
<dbReference type="PROSITE" id="PS00198">
    <property type="entry name" value="4FE4S_FER_1"/>
    <property type="match status" value="2"/>
</dbReference>
<dbReference type="InterPro" id="IPR017900">
    <property type="entry name" value="4Fe4S_Fe_S_CS"/>
</dbReference>
<feature type="domain" description="4Fe-4S ferredoxin-type" evidence="15">
    <location>
        <begin position="553"/>
        <end position="583"/>
    </location>
</feature>
<evidence type="ECO:0000313" key="17">
    <source>
        <dbReference type="Proteomes" id="UP000614811"/>
    </source>
</evidence>
<dbReference type="InterPro" id="IPR017896">
    <property type="entry name" value="4Fe4S_Fe-S-bd"/>
</dbReference>
<dbReference type="Proteomes" id="UP000614811">
    <property type="component" value="Unassembled WGS sequence"/>
</dbReference>
<dbReference type="InterPro" id="IPR009051">
    <property type="entry name" value="Helical_ferredxn"/>
</dbReference>
<dbReference type="PROSITE" id="PS51379">
    <property type="entry name" value="4FE4S_FER_2"/>
    <property type="match status" value="2"/>
</dbReference>
<feature type="domain" description="4Fe-4S ferredoxin-type" evidence="15">
    <location>
        <begin position="494"/>
        <end position="523"/>
    </location>
</feature>
<dbReference type="Gene3D" id="1.10.1060.10">
    <property type="entry name" value="Alpha-helical ferredoxin"/>
    <property type="match status" value="1"/>
</dbReference>
<dbReference type="Gene3D" id="3.50.50.60">
    <property type="entry name" value="FAD/NAD(P)-binding domain"/>
    <property type="match status" value="2"/>
</dbReference>
<dbReference type="PANTHER" id="PTHR43073">
    <property type="entry name" value="DIHYDROPYRIMIDINE DEHYDROGENASE [NADP(+)]"/>
    <property type="match status" value="1"/>
</dbReference>
<name>A0A918RNJ5_9GAMM</name>
<evidence type="ECO:0000256" key="10">
    <source>
        <dbReference type="ARBA" id="ARBA00047685"/>
    </source>
</evidence>
<keyword evidence="4" id="KW-0479">Metal-binding</keyword>
<keyword evidence="2" id="KW-0285">Flavoprotein</keyword>
<protein>
    <recommendedName>
        <fullName evidence="14">dihydrouracil dehydrogenase (NAD(+))</fullName>
        <ecNumber evidence="14">1.3.1.1</ecNumber>
    </recommendedName>
    <alternativeName>
        <fullName evidence="9">Dihydrothymine dehydrogenase</fullName>
    </alternativeName>
    <alternativeName>
        <fullName evidence="8">Dihydrouracil dehydrogenase</fullName>
    </alternativeName>
</protein>
<evidence type="ECO:0000256" key="13">
    <source>
        <dbReference type="ARBA" id="ARBA00049714"/>
    </source>
</evidence>
<dbReference type="PRINTS" id="PR00419">
    <property type="entry name" value="ADXRDTASE"/>
</dbReference>
<evidence type="ECO:0000256" key="6">
    <source>
        <dbReference type="ARBA" id="ARBA00023004"/>
    </source>
</evidence>
<dbReference type="Pfam" id="PF12838">
    <property type="entry name" value="Fer4_7"/>
    <property type="match status" value="1"/>
</dbReference>
<keyword evidence="3" id="KW-0288">FMN</keyword>
<comment type="catalytic activity">
    <reaction evidence="11">
        <text>5,6-dihydrouracil + NAD(+) = uracil + NADH + H(+)</text>
        <dbReference type="Rhea" id="RHEA:20189"/>
        <dbReference type="ChEBI" id="CHEBI:15378"/>
        <dbReference type="ChEBI" id="CHEBI:15901"/>
        <dbReference type="ChEBI" id="CHEBI:17568"/>
        <dbReference type="ChEBI" id="CHEBI:57540"/>
        <dbReference type="ChEBI" id="CHEBI:57945"/>
        <dbReference type="EC" id="1.3.1.1"/>
    </reaction>
</comment>
<evidence type="ECO:0000256" key="9">
    <source>
        <dbReference type="ARBA" id="ARBA00032722"/>
    </source>
</evidence>
<comment type="caution">
    <text evidence="16">The sequence shown here is derived from an EMBL/GenBank/DDBJ whole genome shotgun (WGS) entry which is preliminary data.</text>
</comment>
<evidence type="ECO:0000256" key="14">
    <source>
        <dbReference type="ARBA" id="ARBA00049728"/>
    </source>
</evidence>
<evidence type="ECO:0000256" key="12">
    <source>
        <dbReference type="ARBA" id="ARBA00049578"/>
    </source>
</evidence>
<dbReference type="Gene3D" id="3.30.70.3270">
    <property type="match status" value="1"/>
</dbReference>
<evidence type="ECO:0000256" key="11">
    <source>
        <dbReference type="ARBA" id="ARBA00048792"/>
    </source>
</evidence>
<sequence>MKATDISNPEYFHKVVDCQYACPAHTPVPEYIRLIGQRRYSDAYMVNWESNVFPGVLGRTCDRPCEPACRRGRVDEEPVAICRLKRVAADHKDDANVAMRLPTIPTEKNGKRIALIGAGPASLTVARDLMPLGYEIDLYDENAKAGGFMRSQIPSFRLPEEVLDQEVGYVLDMGVTQVFNTRVNSLREILDKQYDAVFVGTGAPKGKDLRIPGREAADANVHIGINWLESVAFEHTDGIGKKVIIVGGGNTAMDCCRTAKRIGGEEVTVTVRSTYEAMKASPWEKDDTLAEGIPILANHSPREFIVEDGKLVAMTFNVVESSYDENGKRTISETGEIVKVECTDAIMAIGQDNAFPWIERDLGIEFGDWDMPVVDKHSFQSTNQKVFFGGDAAFGPENIITAVAHGHQAAISIDLFLSGKSVHDERPTPGTNLVSTKMGIHEWAYDSQVIDDDRQASAHLPVEQALSSRKIESELGFSAEVAFTEAERCLNCDVQTVFVEEKCIECDGCTDICPTNCITFTENDAEQDLRHKLNAPSNNKEQDLYVSHGLPTGRVMVKDEDVCLHCGLCAERCPTSAWDMQKYLYTVTKAGNQPAPILVEQAGRGSKQEEAA</sequence>
<keyword evidence="6" id="KW-0408">Iron</keyword>
<accession>A0A918RNJ5</accession>
<dbReference type="InterPro" id="IPR023753">
    <property type="entry name" value="FAD/NAD-binding_dom"/>
</dbReference>
<dbReference type="InterPro" id="IPR036188">
    <property type="entry name" value="FAD/NAD-bd_sf"/>
</dbReference>
<evidence type="ECO:0000256" key="7">
    <source>
        <dbReference type="ARBA" id="ARBA00023014"/>
    </source>
</evidence>
<dbReference type="RefSeq" id="WP_189399591.1">
    <property type="nucleotide sequence ID" value="NZ_BMXA01000002.1"/>
</dbReference>
<comment type="subunit">
    <text evidence="13">Heterotetramer of 2 PreA and 2 PreT subunits.</text>
</comment>
<evidence type="ECO:0000256" key="8">
    <source>
        <dbReference type="ARBA" id="ARBA00030119"/>
    </source>
</evidence>
<dbReference type="SUPFAM" id="SSF51971">
    <property type="entry name" value="Nucleotide-binding domain"/>
    <property type="match status" value="1"/>
</dbReference>
<keyword evidence="7" id="KW-0411">Iron-sulfur</keyword>
<dbReference type="PANTHER" id="PTHR43073:SF2">
    <property type="entry name" value="DIHYDROPYRIMIDINE DEHYDROGENASE [NADP(+)]"/>
    <property type="match status" value="1"/>
</dbReference>
<dbReference type="GO" id="GO:0046872">
    <property type="term" value="F:metal ion binding"/>
    <property type="evidence" value="ECO:0007669"/>
    <property type="project" value="UniProtKB-KW"/>
</dbReference>
<evidence type="ECO:0000256" key="1">
    <source>
        <dbReference type="ARBA" id="ARBA00001917"/>
    </source>
</evidence>
<dbReference type="GO" id="GO:0004159">
    <property type="term" value="F:dihydropyrimidine dehydrogenase (NAD+) activity"/>
    <property type="evidence" value="ECO:0007669"/>
    <property type="project" value="UniProtKB-EC"/>
</dbReference>
<comment type="catalytic activity">
    <reaction evidence="10">
        <text>5,6-dihydrothymine + NAD(+) = thymine + NADH + H(+)</text>
        <dbReference type="Rhea" id="RHEA:28791"/>
        <dbReference type="ChEBI" id="CHEBI:15378"/>
        <dbReference type="ChEBI" id="CHEBI:17821"/>
        <dbReference type="ChEBI" id="CHEBI:27468"/>
        <dbReference type="ChEBI" id="CHEBI:57540"/>
        <dbReference type="ChEBI" id="CHEBI:57945"/>
        <dbReference type="EC" id="1.3.1.1"/>
    </reaction>
</comment>
<keyword evidence="17" id="KW-1185">Reference proteome</keyword>
<comment type="function">
    <text evidence="12">Involved in pyrimidine base degradation. Catalyzes physiologically the reduction of uracil to 5,6-dihydrouracil (DHU) by using NADH as a specific cosubstrate. It also catalyzes the reverse reaction and the reduction of thymine to 5,6-dihydrothymine (DHT).</text>
</comment>
<dbReference type="Pfam" id="PF14691">
    <property type="entry name" value="Fer4_20"/>
    <property type="match status" value="1"/>
</dbReference>
<dbReference type="EC" id="1.3.1.1" evidence="14"/>
<dbReference type="InterPro" id="IPR028261">
    <property type="entry name" value="DPD_II"/>
</dbReference>
<reference evidence="16" key="2">
    <citation type="submission" date="2020-09" db="EMBL/GenBank/DDBJ databases">
        <authorList>
            <person name="Sun Q."/>
            <person name="Kim S."/>
        </authorList>
    </citation>
    <scope>NUCLEOTIDE SEQUENCE</scope>
    <source>
        <strain evidence="16">KCTC 12711</strain>
    </source>
</reference>
<evidence type="ECO:0000259" key="15">
    <source>
        <dbReference type="PROSITE" id="PS51379"/>
    </source>
</evidence>
<evidence type="ECO:0000313" key="16">
    <source>
        <dbReference type="EMBL" id="GHA06881.1"/>
    </source>
</evidence>
<dbReference type="GO" id="GO:0051536">
    <property type="term" value="F:iron-sulfur cluster binding"/>
    <property type="evidence" value="ECO:0007669"/>
    <property type="project" value="UniProtKB-KW"/>
</dbReference>
<evidence type="ECO:0000256" key="3">
    <source>
        <dbReference type="ARBA" id="ARBA00022643"/>
    </source>
</evidence>
<evidence type="ECO:0000256" key="4">
    <source>
        <dbReference type="ARBA" id="ARBA00022723"/>
    </source>
</evidence>